<dbReference type="GO" id="GO:0015031">
    <property type="term" value="P:protein transport"/>
    <property type="evidence" value="ECO:0007669"/>
    <property type="project" value="UniProtKB-UniRule"/>
</dbReference>
<feature type="region of interest" description="Disordered" evidence="12">
    <location>
        <begin position="420"/>
        <end position="463"/>
    </location>
</feature>
<evidence type="ECO:0000256" key="4">
    <source>
        <dbReference type="ARBA" id="ARBA00016902"/>
    </source>
</evidence>
<dbReference type="HAMAP" id="MF_00303">
    <property type="entry name" value="Trigger_factor_Tig"/>
    <property type="match status" value="1"/>
</dbReference>
<keyword evidence="6 11" id="KW-0697">Rotamase</keyword>
<dbReference type="InterPro" id="IPR001179">
    <property type="entry name" value="PPIase_FKBP_dom"/>
</dbReference>
<evidence type="ECO:0000256" key="5">
    <source>
        <dbReference type="ARBA" id="ARBA00022618"/>
    </source>
</evidence>
<keyword evidence="5 11" id="KW-0132">Cell division</keyword>
<keyword evidence="9 11" id="KW-0131">Cell cycle</keyword>
<dbReference type="InterPro" id="IPR046357">
    <property type="entry name" value="PPIase_dom_sf"/>
</dbReference>
<evidence type="ECO:0000256" key="1">
    <source>
        <dbReference type="ARBA" id="ARBA00000971"/>
    </source>
</evidence>
<gene>
    <name evidence="11" type="primary">tig</name>
    <name evidence="16" type="ORF">EW640_04555</name>
</gene>
<dbReference type="PANTHER" id="PTHR30560">
    <property type="entry name" value="TRIGGER FACTOR CHAPERONE AND PEPTIDYL-PROLYL CIS/TRANS ISOMERASE"/>
    <property type="match status" value="1"/>
</dbReference>
<dbReference type="Pfam" id="PF05697">
    <property type="entry name" value="Trigger_N"/>
    <property type="match status" value="1"/>
</dbReference>
<feature type="domain" description="PPIase FKBP-type" evidence="13">
    <location>
        <begin position="162"/>
        <end position="218"/>
    </location>
</feature>
<sequence length="463" mass="50722">MKSSVENLDPTRVKLSVEAPYAELKPSIDEAYKEISKQITVPGFRRGKVPARIIDQRVGRPAVLQEAVNNSLDDFYRQALNENDVRPLGSPEVEVSEIPGLDGAEEGNLVFTVEVDCMPSIELPAYDSIEVEVDTYEVTDEDIDKEIDELRARFGTLNPVDRPAAEGDFVTIDLTAKVDDEVIDEATDISYEVGARTMIDGLDDALVDLSEGEETTFNTTLAGGEHKGSEGVVTVKLNAVKERVLADADDDFAQMASGSDTIEELREETRENVAKQKELEQSVQAREKVLDTLLETVELPLPEKFLAEEVSRQAEAAGAEEGDERYQEILDETAKAVRTQFLLDAIAEKEEVEVSQAELIEYIMAMAQQYGMQPQEFIQMLQSSGQVPAISGEVARRKGLAAVLAEAKVVDTDGKAVDMTKFVTPESDEDDEDADTETEETAEAADDAEADEAADDAEAEKQG</sequence>
<keyword evidence="8 11" id="KW-0413">Isomerase</keyword>
<dbReference type="GO" id="GO:0043022">
    <property type="term" value="F:ribosome binding"/>
    <property type="evidence" value="ECO:0007669"/>
    <property type="project" value="TreeGrafter"/>
</dbReference>
<dbReference type="Gene3D" id="3.30.70.1050">
    <property type="entry name" value="Trigger factor ribosome-binding domain"/>
    <property type="match status" value="1"/>
</dbReference>
<dbReference type="GO" id="GO:0003755">
    <property type="term" value="F:peptidyl-prolyl cis-trans isomerase activity"/>
    <property type="evidence" value="ECO:0007669"/>
    <property type="project" value="UniProtKB-UniRule"/>
</dbReference>
<dbReference type="PIRSF" id="PIRSF003095">
    <property type="entry name" value="Trigger_factor"/>
    <property type="match status" value="1"/>
</dbReference>
<proteinExistence type="inferred from homology"/>
<dbReference type="SUPFAM" id="SSF54534">
    <property type="entry name" value="FKBP-like"/>
    <property type="match status" value="1"/>
</dbReference>
<dbReference type="Gene3D" id="1.10.3120.10">
    <property type="entry name" value="Trigger factor, C-terminal domain"/>
    <property type="match status" value="1"/>
</dbReference>
<comment type="domain">
    <text evidence="11">Consists of 3 domains; the N-terminus binds the ribosome, the middle domain has PPIase activity, while the C-terminus has intrinsic chaperone activity on its own.</text>
</comment>
<dbReference type="EMBL" id="CP035810">
    <property type="protein sequence ID" value="QIN28627.1"/>
    <property type="molecule type" value="Genomic_DNA"/>
</dbReference>
<feature type="domain" description="Trigger factor C-terminal" evidence="15">
    <location>
        <begin position="261"/>
        <end position="404"/>
    </location>
</feature>
<evidence type="ECO:0000256" key="12">
    <source>
        <dbReference type="SAM" id="MobiDB-lite"/>
    </source>
</evidence>
<dbReference type="Pfam" id="PF00254">
    <property type="entry name" value="FKBP_C"/>
    <property type="match status" value="1"/>
</dbReference>
<evidence type="ECO:0000313" key="16">
    <source>
        <dbReference type="EMBL" id="QIN28627.1"/>
    </source>
</evidence>
<evidence type="ECO:0000259" key="13">
    <source>
        <dbReference type="Pfam" id="PF00254"/>
    </source>
</evidence>
<reference evidence="16 17" key="1">
    <citation type="submission" date="2019-02" db="EMBL/GenBank/DDBJ databases">
        <title>Complete Genome Sequence and Methylome Analysis of Brevibacterium luteolum NEB1784.</title>
        <authorList>
            <person name="Fomenkov A."/>
            <person name="Roberts R.J."/>
        </authorList>
    </citation>
    <scope>NUCLEOTIDE SEQUENCE [LARGE SCALE GENOMIC DNA]</scope>
    <source>
        <strain evidence="16 17">NEB1784</strain>
    </source>
</reference>
<evidence type="ECO:0000256" key="10">
    <source>
        <dbReference type="ARBA" id="ARBA00029986"/>
    </source>
</evidence>
<dbReference type="InterPro" id="IPR008881">
    <property type="entry name" value="Trigger_fac_ribosome-bd_bac"/>
</dbReference>
<evidence type="ECO:0000259" key="14">
    <source>
        <dbReference type="Pfam" id="PF05697"/>
    </source>
</evidence>
<dbReference type="InterPro" id="IPR027304">
    <property type="entry name" value="Trigger_fact/SurA_dom_sf"/>
</dbReference>
<evidence type="ECO:0000256" key="8">
    <source>
        <dbReference type="ARBA" id="ARBA00023235"/>
    </source>
</evidence>
<feature type="domain" description="Trigger factor ribosome-binding bacterial" evidence="14">
    <location>
        <begin position="1"/>
        <end position="150"/>
    </location>
</feature>
<dbReference type="AlphaFoldDB" id="A0A6G8KUY2"/>
<dbReference type="RefSeq" id="WP_165883105.1">
    <property type="nucleotide sequence ID" value="NZ_CP035810.1"/>
</dbReference>
<dbReference type="NCBIfam" id="TIGR00115">
    <property type="entry name" value="tig"/>
    <property type="match status" value="1"/>
</dbReference>
<keyword evidence="11" id="KW-0963">Cytoplasm</keyword>
<evidence type="ECO:0000256" key="11">
    <source>
        <dbReference type="HAMAP-Rule" id="MF_00303"/>
    </source>
</evidence>
<dbReference type="SUPFAM" id="SSF109998">
    <property type="entry name" value="Triger factor/SurA peptide-binding domain-like"/>
    <property type="match status" value="1"/>
</dbReference>
<organism evidence="16 17">
    <name type="scientific">Brevibacterium luteolum</name>
    <dbReference type="NCBI Taxonomy" id="199591"/>
    <lineage>
        <taxon>Bacteria</taxon>
        <taxon>Bacillati</taxon>
        <taxon>Actinomycetota</taxon>
        <taxon>Actinomycetes</taxon>
        <taxon>Micrococcales</taxon>
        <taxon>Brevibacteriaceae</taxon>
        <taxon>Brevibacterium</taxon>
    </lineage>
</organism>
<dbReference type="Proteomes" id="UP000501518">
    <property type="component" value="Chromosome"/>
</dbReference>
<dbReference type="EC" id="5.2.1.8" evidence="3 11"/>
<name>A0A6G8KUY2_9MICO</name>
<evidence type="ECO:0000256" key="3">
    <source>
        <dbReference type="ARBA" id="ARBA00013194"/>
    </source>
</evidence>
<comment type="function">
    <text evidence="11">Involved in protein export. Acts as a chaperone by maintaining the newly synthesized protein in an open conformation. Functions as a peptidyl-prolyl cis-trans isomerase.</text>
</comment>
<dbReference type="InterPro" id="IPR008880">
    <property type="entry name" value="Trigger_fac_C"/>
</dbReference>
<evidence type="ECO:0000256" key="7">
    <source>
        <dbReference type="ARBA" id="ARBA00023186"/>
    </source>
</evidence>
<dbReference type="GO" id="GO:0044183">
    <property type="term" value="F:protein folding chaperone"/>
    <property type="evidence" value="ECO:0007669"/>
    <property type="project" value="TreeGrafter"/>
</dbReference>
<dbReference type="GO" id="GO:0051083">
    <property type="term" value="P:'de novo' cotranslational protein folding"/>
    <property type="evidence" value="ECO:0007669"/>
    <property type="project" value="TreeGrafter"/>
</dbReference>
<dbReference type="InterPro" id="IPR005215">
    <property type="entry name" value="Trig_fac"/>
</dbReference>
<evidence type="ECO:0000259" key="15">
    <source>
        <dbReference type="Pfam" id="PF05698"/>
    </source>
</evidence>
<dbReference type="GO" id="GO:0043335">
    <property type="term" value="P:protein unfolding"/>
    <property type="evidence" value="ECO:0007669"/>
    <property type="project" value="TreeGrafter"/>
</dbReference>
<comment type="catalytic activity">
    <reaction evidence="1 11">
        <text>[protein]-peptidylproline (omega=180) = [protein]-peptidylproline (omega=0)</text>
        <dbReference type="Rhea" id="RHEA:16237"/>
        <dbReference type="Rhea" id="RHEA-COMP:10747"/>
        <dbReference type="Rhea" id="RHEA-COMP:10748"/>
        <dbReference type="ChEBI" id="CHEBI:83833"/>
        <dbReference type="ChEBI" id="CHEBI:83834"/>
        <dbReference type="EC" id="5.2.1.8"/>
    </reaction>
</comment>
<dbReference type="PANTHER" id="PTHR30560:SF3">
    <property type="entry name" value="TRIGGER FACTOR-LIKE PROTEIN TIG, CHLOROPLASTIC"/>
    <property type="match status" value="1"/>
</dbReference>
<evidence type="ECO:0000256" key="9">
    <source>
        <dbReference type="ARBA" id="ARBA00023306"/>
    </source>
</evidence>
<protein>
    <recommendedName>
        <fullName evidence="4 11">Trigger factor</fullName>
        <shortName evidence="11">TF</shortName>
        <ecNumber evidence="3 11">5.2.1.8</ecNumber>
    </recommendedName>
    <alternativeName>
        <fullName evidence="10 11">PPIase</fullName>
    </alternativeName>
</protein>
<dbReference type="SUPFAM" id="SSF102735">
    <property type="entry name" value="Trigger factor ribosome-binding domain"/>
    <property type="match status" value="1"/>
</dbReference>
<dbReference type="Pfam" id="PF05698">
    <property type="entry name" value="Trigger_C"/>
    <property type="match status" value="1"/>
</dbReference>
<dbReference type="Gene3D" id="3.10.50.40">
    <property type="match status" value="1"/>
</dbReference>
<evidence type="ECO:0000256" key="2">
    <source>
        <dbReference type="ARBA" id="ARBA00005464"/>
    </source>
</evidence>
<evidence type="ECO:0000313" key="17">
    <source>
        <dbReference type="Proteomes" id="UP000501518"/>
    </source>
</evidence>
<dbReference type="InterPro" id="IPR036611">
    <property type="entry name" value="Trigger_fac_ribosome-bd_sf"/>
</dbReference>
<accession>A0A6G8KUY2</accession>
<comment type="similarity">
    <text evidence="2 11">Belongs to the FKBP-type PPIase family. Tig subfamily.</text>
</comment>
<dbReference type="KEGG" id="blut:EW640_04555"/>
<dbReference type="InterPro" id="IPR037041">
    <property type="entry name" value="Trigger_fac_C_sf"/>
</dbReference>
<dbReference type="GO" id="GO:0005737">
    <property type="term" value="C:cytoplasm"/>
    <property type="evidence" value="ECO:0007669"/>
    <property type="project" value="UniProtKB-SubCell"/>
</dbReference>
<comment type="subcellular location">
    <subcellularLocation>
        <location evidence="11">Cytoplasm</location>
    </subcellularLocation>
    <text evidence="11">About half TF is bound to the ribosome near the polypeptide exit tunnel while the other half is free in the cytoplasm.</text>
</comment>
<evidence type="ECO:0000256" key="6">
    <source>
        <dbReference type="ARBA" id="ARBA00023110"/>
    </source>
</evidence>
<feature type="compositionally biased region" description="Acidic residues" evidence="12">
    <location>
        <begin position="426"/>
        <end position="463"/>
    </location>
</feature>
<dbReference type="GO" id="GO:0051301">
    <property type="term" value="P:cell division"/>
    <property type="evidence" value="ECO:0007669"/>
    <property type="project" value="UniProtKB-KW"/>
</dbReference>
<keyword evidence="7 11" id="KW-0143">Chaperone</keyword>